<evidence type="ECO:0000313" key="1">
    <source>
        <dbReference type="EMBL" id="TCN73125.1"/>
    </source>
</evidence>
<comment type="caution">
    <text evidence="1">The sequence shown here is derived from an EMBL/GenBank/DDBJ whole genome shotgun (WGS) entry which is preliminary data.</text>
</comment>
<evidence type="ECO:0000313" key="2">
    <source>
        <dbReference type="Proteomes" id="UP000294830"/>
    </source>
</evidence>
<accession>A0A4R2F1B3</accession>
<keyword evidence="2" id="KW-1185">Reference proteome</keyword>
<dbReference type="AlphaFoldDB" id="A0A4R2F1B3"/>
<organism evidence="1 2">
    <name type="scientific">Acetobacteroides hydrogenigenes</name>
    <dbReference type="NCBI Taxonomy" id="979970"/>
    <lineage>
        <taxon>Bacteria</taxon>
        <taxon>Pseudomonadati</taxon>
        <taxon>Bacteroidota</taxon>
        <taxon>Bacteroidia</taxon>
        <taxon>Bacteroidales</taxon>
        <taxon>Rikenellaceae</taxon>
        <taxon>Acetobacteroides</taxon>
    </lineage>
</organism>
<dbReference type="Proteomes" id="UP000294830">
    <property type="component" value="Unassembled WGS sequence"/>
</dbReference>
<sequence>MREMESTQGFTNIECEDSGVLGNIPDPGGCARSGFVLTSDLRHFIDMVYLYATQKGLLPAYVSRTDFKKDIDGMRESAMLCSAFVEPSVESSEDRLLTSKNAYMYALIVYGSIKEMATLGDFEAAKAYDVLKNLMPYKIF</sequence>
<gene>
    <name evidence="1" type="ORF">CLV25_101343</name>
</gene>
<name>A0A4R2F1B3_9BACT</name>
<dbReference type="EMBL" id="SLWB01000001">
    <property type="protein sequence ID" value="TCN73125.1"/>
    <property type="molecule type" value="Genomic_DNA"/>
</dbReference>
<reference evidence="1 2" key="1">
    <citation type="submission" date="2019-03" db="EMBL/GenBank/DDBJ databases">
        <title>Genomic Encyclopedia of Archaeal and Bacterial Type Strains, Phase II (KMG-II): from individual species to whole genera.</title>
        <authorList>
            <person name="Goeker M."/>
        </authorList>
    </citation>
    <scope>NUCLEOTIDE SEQUENCE [LARGE SCALE GENOMIC DNA]</scope>
    <source>
        <strain evidence="1 2">RL-C</strain>
    </source>
</reference>
<proteinExistence type="predicted"/>
<protein>
    <submittedName>
        <fullName evidence="1">Uncharacterized protein</fullName>
    </submittedName>
</protein>